<sequence length="53" mass="6211">MSKQKFYKGKIICAFLLMLSGIVLLAIWLPCWVWFVLIGLILIVLGINIYYKY</sequence>
<dbReference type="EMBL" id="FUYH01000012">
    <property type="protein sequence ID" value="SKA92350.1"/>
    <property type="molecule type" value="Genomic_DNA"/>
</dbReference>
<dbReference type="AlphaFoldDB" id="A0A1T4XS11"/>
<accession>A0A1T4XS11</accession>
<keyword evidence="3" id="KW-1185">Reference proteome</keyword>
<evidence type="ECO:0000313" key="2">
    <source>
        <dbReference type="EMBL" id="SKA92350.1"/>
    </source>
</evidence>
<evidence type="ECO:0000256" key="1">
    <source>
        <dbReference type="SAM" id="Phobius"/>
    </source>
</evidence>
<evidence type="ECO:0000313" key="3">
    <source>
        <dbReference type="Proteomes" id="UP000190105"/>
    </source>
</evidence>
<name>A0A1T4XS11_9CLOT</name>
<organism evidence="2 3">
    <name type="scientific">Caloramator quimbayensis</name>
    <dbReference type="NCBI Taxonomy" id="1147123"/>
    <lineage>
        <taxon>Bacteria</taxon>
        <taxon>Bacillati</taxon>
        <taxon>Bacillota</taxon>
        <taxon>Clostridia</taxon>
        <taxon>Eubacteriales</taxon>
        <taxon>Clostridiaceae</taxon>
        <taxon>Caloramator</taxon>
    </lineage>
</organism>
<keyword evidence="1" id="KW-1133">Transmembrane helix</keyword>
<dbReference type="Proteomes" id="UP000190105">
    <property type="component" value="Unassembled WGS sequence"/>
</dbReference>
<gene>
    <name evidence="2" type="ORF">SAMN05443428_11246</name>
</gene>
<feature type="transmembrane region" description="Helical" evidence="1">
    <location>
        <begin position="34"/>
        <end position="51"/>
    </location>
</feature>
<reference evidence="3" key="1">
    <citation type="submission" date="2017-02" db="EMBL/GenBank/DDBJ databases">
        <authorList>
            <person name="Varghese N."/>
            <person name="Submissions S."/>
        </authorList>
    </citation>
    <scope>NUCLEOTIDE SEQUENCE [LARGE SCALE GENOMIC DNA]</scope>
    <source>
        <strain evidence="3">USBA 833</strain>
    </source>
</reference>
<protein>
    <submittedName>
        <fullName evidence="2">Uncharacterized protein</fullName>
    </submittedName>
</protein>
<dbReference type="STRING" id="1147123.SAMN05443428_11246"/>
<proteinExistence type="predicted"/>
<keyword evidence="1" id="KW-0472">Membrane</keyword>
<dbReference type="RefSeq" id="WP_179122245.1">
    <property type="nucleotide sequence ID" value="NZ_FUYH01000012.1"/>
</dbReference>
<keyword evidence="1" id="KW-0812">Transmembrane</keyword>
<feature type="transmembrane region" description="Helical" evidence="1">
    <location>
        <begin position="12"/>
        <end position="28"/>
    </location>
</feature>